<dbReference type="Proteomes" id="UP000256999">
    <property type="component" value="Unassembled WGS sequence"/>
</dbReference>
<name>A0A3E0UJV7_9GAMM</name>
<dbReference type="EMBL" id="QUOV01000001">
    <property type="protein sequence ID" value="REL37176.1"/>
    <property type="molecule type" value="Genomic_DNA"/>
</dbReference>
<comment type="pathway">
    <text evidence="1 9">Porphyrin-containing compound metabolism; protoporphyrin-IX biosynthesis; coproporphyrinogen-III from 5-aminolevulinate: step 3/4.</text>
</comment>
<feature type="compositionally biased region" description="Low complexity" evidence="10">
    <location>
        <begin position="11"/>
        <end position="26"/>
    </location>
</feature>
<dbReference type="GO" id="GO:0004852">
    <property type="term" value="F:uroporphyrinogen-III synthase activity"/>
    <property type="evidence" value="ECO:0007669"/>
    <property type="project" value="UniProtKB-UniRule"/>
</dbReference>
<dbReference type="InterPro" id="IPR003754">
    <property type="entry name" value="4pyrrol_synth_uPrphyn_synth"/>
</dbReference>
<feature type="compositionally biased region" description="Polar residues" evidence="10">
    <location>
        <begin position="1"/>
        <end position="10"/>
    </location>
</feature>
<dbReference type="AlphaFoldDB" id="A0A3E0UJV7"/>
<dbReference type="CDD" id="cd06578">
    <property type="entry name" value="HemD"/>
    <property type="match status" value="1"/>
</dbReference>
<comment type="similarity">
    <text evidence="2 9">Belongs to the uroporphyrinogen-III synthase family.</text>
</comment>
<dbReference type="SUPFAM" id="SSF69618">
    <property type="entry name" value="HemD-like"/>
    <property type="match status" value="1"/>
</dbReference>
<dbReference type="Pfam" id="PF02602">
    <property type="entry name" value="HEM4"/>
    <property type="match status" value="1"/>
</dbReference>
<dbReference type="Gene3D" id="3.40.50.10090">
    <property type="match status" value="2"/>
</dbReference>
<gene>
    <name evidence="12" type="ORF">DXX92_18695</name>
</gene>
<evidence type="ECO:0000313" key="13">
    <source>
        <dbReference type="Proteomes" id="UP000256999"/>
    </source>
</evidence>
<evidence type="ECO:0000259" key="11">
    <source>
        <dbReference type="Pfam" id="PF02602"/>
    </source>
</evidence>
<dbReference type="InterPro" id="IPR036108">
    <property type="entry name" value="4pyrrol_syn_uPrphyn_synt_sf"/>
</dbReference>
<evidence type="ECO:0000256" key="5">
    <source>
        <dbReference type="ARBA" id="ARBA00023244"/>
    </source>
</evidence>
<dbReference type="EC" id="4.2.1.75" evidence="3 9"/>
<dbReference type="GO" id="GO:0006780">
    <property type="term" value="P:uroporphyrinogen III biosynthetic process"/>
    <property type="evidence" value="ECO:0007669"/>
    <property type="project" value="UniProtKB-UniRule"/>
</dbReference>
<feature type="domain" description="Tetrapyrrole biosynthesis uroporphyrinogen III synthase" evidence="11">
    <location>
        <begin position="41"/>
        <end position="269"/>
    </location>
</feature>
<dbReference type="PANTHER" id="PTHR38042">
    <property type="entry name" value="UROPORPHYRINOGEN-III SYNTHASE, CHLOROPLASTIC"/>
    <property type="match status" value="1"/>
</dbReference>
<proteinExistence type="inferred from homology"/>
<dbReference type="OrthoDB" id="9787650at2"/>
<evidence type="ECO:0000256" key="1">
    <source>
        <dbReference type="ARBA" id="ARBA00004772"/>
    </source>
</evidence>
<comment type="caution">
    <text evidence="12">The sequence shown here is derived from an EMBL/GenBank/DDBJ whole genome shotgun (WGS) entry which is preliminary data.</text>
</comment>
<keyword evidence="4 9" id="KW-0456">Lyase</keyword>
<dbReference type="PANTHER" id="PTHR38042:SF1">
    <property type="entry name" value="UROPORPHYRINOGEN-III SYNTHASE, CHLOROPLASTIC"/>
    <property type="match status" value="1"/>
</dbReference>
<feature type="region of interest" description="Disordered" evidence="10">
    <location>
        <begin position="1"/>
        <end position="26"/>
    </location>
</feature>
<accession>A0A3E0UJV7</accession>
<dbReference type="GO" id="GO:0006782">
    <property type="term" value="P:protoporphyrinogen IX biosynthetic process"/>
    <property type="evidence" value="ECO:0007669"/>
    <property type="project" value="UniProtKB-UniRule"/>
</dbReference>
<evidence type="ECO:0000256" key="3">
    <source>
        <dbReference type="ARBA" id="ARBA00013109"/>
    </source>
</evidence>
<protein>
    <recommendedName>
        <fullName evidence="7 9">Uroporphyrinogen-III synthase</fullName>
        <ecNumber evidence="3 9">4.2.1.75</ecNumber>
    </recommendedName>
</protein>
<keyword evidence="5 9" id="KW-0627">Porphyrin biosynthesis</keyword>
<evidence type="ECO:0000256" key="8">
    <source>
        <dbReference type="ARBA" id="ARBA00048617"/>
    </source>
</evidence>
<dbReference type="InterPro" id="IPR039793">
    <property type="entry name" value="UROS/Hem4"/>
</dbReference>
<evidence type="ECO:0000256" key="9">
    <source>
        <dbReference type="RuleBase" id="RU366031"/>
    </source>
</evidence>
<comment type="function">
    <text evidence="6 9">Catalyzes cyclization of the linear tetrapyrrole, hydroxymethylbilane, to the macrocyclic uroporphyrinogen III.</text>
</comment>
<evidence type="ECO:0000256" key="10">
    <source>
        <dbReference type="SAM" id="MobiDB-lite"/>
    </source>
</evidence>
<sequence>MATNIVNKSHLQASCSSKQSHSSKLSKPKLLITRPEPQAQQLASQLNLAGYQTLCQPMFAYSAAANQSQLSQVLNTHQPSIIIFVSKAAVEWANKILPLSAWPTATTAITVAVGSATLTALHQLGIKQAICPPQHDSEGMLALPELSQVTNKNILIVRGNGGRELLANELVIRGANVRYFESYYRQWHEFDPHQAQQWRSQGVTGIIVTSQALLESTWQLTQNGTHSEHNNNFWQNTCLWFVASTRIAQLAREYGLRHVICTHGASDQAIITTLNQLESINDN</sequence>
<dbReference type="UniPathway" id="UPA00251">
    <property type="reaction ID" value="UER00320"/>
</dbReference>
<organism evidence="12 13">
    <name type="scientific">Thalassotalea euphylliae</name>
    <dbReference type="NCBI Taxonomy" id="1655234"/>
    <lineage>
        <taxon>Bacteria</taxon>
        <taxon>Pseudomonadati</taxon>
        <taxon>Pseudomonadota</taxon>
        <taxon>Gammaproteobacteria</taxon>
        <taxon>Alteromonadales</taxon>
        <taxon>Colwelliaceae</taxon>
        <taxon>Thalassotalea</taxon>
    </lineage>
</organism>
<comment type="catalytic activity">
    <reaction evidence="8 9">
        <text>hydroxymethylbilane = uroporphyrinogen III + H2O</text>
        <dbReference type="Rhea" id="RHEA:18965"/>
        <dbReference type="ChEBI" id="CHEBI:15377"/>
        <dbReference type="ChEBI" id="CHEBI:57308"/>
        <dbReference type="ChEBI" id="CHEBI:57845"/>
        <dbReference type="EC" id="4.2.1.75"/>
    </reaction>
</comment>
<evidence type="ECO:0000313" key="12">
    <source>
        <dbReference type="EMBL" id="REL37176.1"/>
    </source>
</evidence>
<dbReference type="RefSeq" id="WP_116002172.1">
    <property type="nucleotide sequence ID" value="NZ_QUOV01000001.1"/>
</dbReference>
<evidence type="ECO:0000256" key="2">
    <source>
        <dbReference type="ARBA" id="ARBA00008133"/>
    </source>
</evidence>
<evidence type="ECO:0000256" key="4">
    <source>
        <dbReference type="ARBA" id="ARBA00023239"/>
    </source>
</evidence>
<evidence type="ECO:0000256" key="7">
    <source>
        <dbReference type="ARBA" id="ARBA00040167"/>
    </source>
</evidence>
<evidence type="ECO:0000256" key="6">
    <source>
        <dbReference type="ARBA" id="ARBA00037589"/>
    </source>
</evidence>
<reference evidence="12 13" key="1">
    <citation type="submission" date="2018-08" db="EMBL/GenBank/DDBJ databases">
        <title>Thalassotalea euphylliae genome.</title>
        <authorList>
            <person name="Summers S."/>
            <person name="Rice S.A."/>
            <person name="Freckelton M.L."/>
            <person name="Nedved B.T."/>
            <person name="Hadfield M.G."/>
        </authorList>
    </citation>
    <scope>NUCLEOTIDE SEQUENCE [LARGE SCALE GENOMIC DNA]</scope>
    <source>
        <strain evidence="12 13">H2</strain>
    </source>
</reference>